<reference evidence="2" key="1">
    <citation type="submission" date="2022-12" db="EMBL/GenBank/DDBJ databases">
        <title>Draft genome assemblies for two species of Escallonia (Escalloniales).</title>
        <authorList>
            <person name="Chanderbali A."/>
            <person name="Dervinis C."/>
            <person name="Anghel I."/>
            <person name="Soltis D."/>
            <person name="Soltis P."/>
            <person name="Zapata F."/>
        </authorList>
    </citation>
    <scope>NUCLEOTIDE SEQUENCE</scope>
    <source>
        <strain evidence="2">UCBG64.0493</strain>
        <tissue evidence="2">Leaf</tissue>
    </source>
</reference>
<dbReference type="InterPro" id="IPR036397">
    <property type="entry name" value="RNaseH_sf"/>
</dbReference>
<comment type="caution">
    <text evidence="2">The sequence shown here is derived from an EMBL/GenBank/DDBJ whole genome shotgun (WGS) entry which is preliminary data.</text>
</comment>
<organism evidence="2 3">
    <name type="scientific">Escallonia herrerae</name>
    <dbReference type="NCBI Taxonomy" id="1293975"/>
    <lineage>
        <taxon>Eukaryota</taxon>
        <taxon>Viridiplantae</taxon>
        <taxon>Streptophyta</taxon>
        <taxon>Embryophyta</taxon>
        <taxon>Tracheophyta</taxon>
        <taxon>Spermatophyta</taxon>
        <taxon>Magnoliopsida</taxon>
        <taxon>eudicotyledons</taxon>
        <taxon>Gunneridae</taxon>
        <taxon>Pentapetalae</taxon>
        <taxon>asterids</taxon>
        <taxon>campanulids</taxon>
        <taxon>Escalloniales</taxon>
        <taxon>Escalloniaceae</taxon>
        <taxon>Escallonia</taxon>
    </lineage>
</organism>
<dbReference type="Gene3D" id="3.30.420.10">
    <property type="entry name" value="Ribonuclease H-like superfamily/Ribonuclease H"/>
    <property type="match status" value="1"/>
</dbReference>
<dbReference type="Proteomes" id="UP001188597">
    <property type="component" value="Unassembled WGS sequence"/>
</dbReference>
<evidence type="ECO:0000313" key="3">
    <source>
        <dbReference type="Proteomes" id="UP001188597"/>
    </source>
</evidence>
<gene>
    <name evidence="2" type="ORF">RJ639_024140</name>
</gene>
<sequence length="134" mass="15384">YPPLALDYPDEENNEAKYEAIIVGLEVSLEVPIDDLTIWRFKIDCKATEHQIKKSNLLAYYEKANYLLSNFPKLQILHVRKGVNGRADTLGKEMTIRVGARRILQPYEKVIVKVQVDEVLTTSERLKGQDNPLD</sequence>
<evidence type="ECO:0000259" key="1">
    <source>
        <dbReference type="Pfam" id="PF13456"/>
    </source>
</evidence>
<dbReference type="AlphaFoldDB" id="A0AA88UZ50"/>
<dbReference type="GO" id="GO:0003676">
    <property type="term" value="F:nucleic acid binding"/>
    <property type="evidence" value="ECO:0007669"/>
    <property type="project" value="InterPro"/>
</dbReference>
<dbReference type="InterPro" id="IPR002156">
    <property type="entry name" value="RNaseH_domain"/>
</dbReference>
<dbReference type="EMBL" id="JAVXUP010003573">
    <property type="protein sequence ID" value="KAK2998600.1"/>
    <property type="molecule type" value="Genomic_DNA"/>
</dbReference>
<accession>A0AA88UZ50</accession>
<dbReference type="InterPro" id="IPR012337">
    <property type="entry name" value="RNaseH-like_sf"/>
</dbReference>
<dbReference type="Pfam" id="PF13456">
    <property type="entry name" value="RVT_3"/>
    <property type="match status" value="1"/>
</dbReference>
<name>A0AA88UZ50_9ASTE</name>
<protein>
    <recommendedName>
        <fullName evidence="1">RNase H type-1 domain-containing protein</fullName>
    </recommendedName>
</protein>
<proteinExistence type="predicted"/>
<dbReference type="SUPFAM" id="SSF53098">
    <property type="entry name" value="Ribonuclease H-like"/>
    <property type="match status" value="1"/>
</dbReference>
<keyword evidence="3" id="KW-1185">Reference proteome</keyword>
<evidence type="ECO:0000313" key="2">
    <source>
        <dbReference type="EMBL" id="KAK2998600.1"/>
    </source>
</evidence>
<dbReference type="GO" id="GO:0004523">
    <property type="term" value="F:RNA-DNA hybrid ribonuclease activity"/>
    <property type="evidence" value="ECO:0007669"/>
    <property type="project" value="InterPro"/>
</dbReference>
<feature type="domain" description="RNase H type-1" evidence="1">
    <location>
        <begin position="12"/>
        <end position="92"/>
    </location>
</feature>
<feature type="non-terminal residue" evidence="2">
    <location>
        <position position="134"/>
    </location>
</feature>